<feature type="region of interest" description="Disordered" evidence="7">
    <location>
        <begin position="352"/>
        <end position="461"/>
    </location>
</feature>
<dbReference type="OrthoDB" id="5863171at2759"/>
<evidence type="ECO:0000256" key="6">
    <source>
        <dbReference type="PROSITE-ProRule" id="PRU00146"/>
    </source>
</evidence>
<dbReference type="GO" id="GO:0008270">
    <property type="term" value="F:zinc ion binding"/>
    <property type="evidence" value="ECO:0007669"/>
    <property type="project" value="UniProtKB-KW"/>
</dbReference>
<feature type="compositionally biased region" description="Basic residues" evidence="7">
    <location>
        <begin position="155"/>
        <end position="173"/>
    </location>
</feature>
<feature type="compositionally biased region" description="Low complexity" evidence="7">
    <location>
        <begin position="9"/>
        <end position="62"/>
    </location>
</feature>
<evidence type="ECO:0000256" key="3">
    <source>
        <dbReference type="ARBA" id="ARBA00022771"/>
    </source>
</evidence>
<dbReference type="Gene3D" id="3.30.40.10">
    <property type="entry name" value="Zinc/RING finger domain, C3HC4 (zinc finger)"/>
    <property type="match status" value="1"/>
</dbReference>
<dbReference type="InterPro" id="IPR011011">
    <property type="entry name" value="Znf_FYVE_PHD"/>
</dbReference>
<dbReference type="AlphaFoldDB" id="A0A9P4HS81"/>
<evidence type="ECO:0000256" key="4">
    <source>
        <dbReference type="ARBA" id="ARBA00022833"/>
    </source>
</evidence>
<accession>A0A9P4HS81</accession>
<dbReference type="PROSITE" id="PS01359">
    <property type="entry name" value="ZF_PHD_1"/>
    <property type="match status" value="1"/>
</dbReference>
<evidence type="ECO:0000256" key="7">
    <source>
        <dbReference type="SAM" id="MobiDB-lite"/>
    </source>
</evidence>
<feature type="region of interest" description="Disordered" evidence="7">
    <location>
        <begin position="1"/>
        <end position="65"/>
    </location>
</feature>
<comment type="subcellular location">
    <subcellularLocation>
        <location evidence="1">Nucleus</location>
    </subcellularLocation>
</comment>
<dbReference type="PANTHER" id="PTHR12628:SF10">
    <property type="entry name" value="HOMEOBOX DOMAIN-CONTAINING PROTEIN"/>
    <property type="match status" value="1"/>
</dbReference>
<keyword evidence="5" id="KW-0539">Nucleus</keyword>
<comment type="caution">
    <text evidence="9">The sequence shown here is derived from an EMBL/GenBank/DDBJ whole genome shotgun (WGS) entry which is preliminary data.</text>
</comment>
<evidence type="ECO:0000256" key="5">
    <source>
        <dbReference type="ARBA" id="ARBA00023242"/>
    </source>
</evidence>
<feature type="compositionally biased region" description="Low complexity" evidence="7">
    <location>
        <begin position="135"/>
        <end position="153"/>
    </location>
</feature>
<feature type="domain" description="PHD-type" evidence="8">
    <location>
        <begin position="233"/>
        <end position="289"/>
    </location>
</feature>
<dbReference type="Proteomes" id="UP000799776">
    <property type="component" value="Unassembled WGS sequence"/>
</dbReference>
<reference evidence="9" key="1">
    <citation type="journal article" date="2020" name="Stud. Mycol.">
        <title>101 Dothideomycetes genomes: a test case for predicting lifestyles and emergence of pathogens.</title>
        <authorList>
            <person name="Haridas S."/>
            <person name="Albert R."/>
            <person name="Binder M."/>
            <person name="Bloem J."/>
            <person name="Labutti K."/>
            <person name="Salamov A."/>
            <person name="Andreopoulos B."/>
            <person name="Baker S."/>
            <person name="Barry K."/>
            <person name="Bills G."/>
            <person name="Bluhm B."/>
            <person name="Cannon C."/>
            <person name="Castanera R."/>
            <person name="Culley D."/>
            <person name="Daum C."/>
            <person name="Ezra D."/>
            <person name="Gonzalez J."/>
            <person name="Henrissat B."/>
            <person name="Kuo A."/>
            <person name="Liang C."/>
            <person name="Lipzen A."/>
            <person name="Lutzoni F."/>
            <person name="Magnuson J."/>
            <person name="Mondo S."/>
            <person name="Nolan M."/>
            <person name="Ohm R."/>
            <person name="Pangilinan J."/>
            <person name="Park H.-J."/>
            <person name="Ramirez L."/>
            <person name="Alfaro M."/>
            <person name="Sun H."/>
            <person name="Tritt A."/>
            <person name="Yoshinaga Y."/>
            <person name="Zwiers L.-H."/>
            <person name="Turgeon B."/>
            <person name="Goodwin S."/>
            <person name="Spatafora J."/>
            <person name="Crous P."/>
            <person name="Grigoriev I."/>
        </authorList>
    </citation>
    <scope>NUCLEOTIDE SEQUENCE</scope>
    <source>
        <strain evidence="9">CBS 121410</strain>
    </source>
</reference>
<evidence type="ECO:0000256" key="1">
    <source>
        <dbReference type="ARBA" id="ARBA00004123"/>
    </source>
</evidence>
<dbReference type="PROSITE" id="PS50016">
    <property type="entry name" value="ZF_PHD_2"/>
    <property type="match status" value="1"/>
</dbReference>
<dbReference type="GO" id="GO:0045814">
    <property type="term" value="P:negative regulation of gene expression, epigenetic"/>
    <property type="evidence" value="ECO:0007669"/>
    <property type="project" value="TreeGrafter"/>
</dbReference>
<dbReference type="EMBL" id="ML978735">
    <property type="protein sequence ID" value="KAF2085039.1"/>
    <property type="molecule type" value="Genomic_DNA"/>
</dbReference>
<proteinExistence type="predicted"/>
<dbReference type="InterPro" id="IPR013083">
    <property type="entry name" value="Znf_RING/FYVE/PHD"/>
</dbReference>
<dbReference type="GO" id="GO:0003682">
    <property type="term" value="F:chromatin binding"/>
    <property type="evidence" value="ECO:0007669"/>
    <property type="project" value="TreeGrafter"/>
</dbReference>
<evidence type="ECO:0000313" key="10">
    <source>
        <dbReference type="Proteomes" id="UP000799776"/>
    </source>
</evidence>
<dbReference type="InterPro" id="IPR001965">
    <property type="entry name" value="Znf_PHD"/>
</dbReference>
<feature type="compositionally biased region" description="Polar residues" evidence="7">
    <location>
        <begin position="352"/>
        <end position="381"/>
    </location>
</feature>
<feature type="compositionally biased region" description="Acidic residues" evidence="7">
    <location>
        <begin position="432"/>
        <end position="443"/>
    </location>
</feature>
<feature type="compositionally biased region" description="Polar residues" evidence="7">
    <location>
        <begin position="191"/>
        <end position="208"/>
    </location>
</feature>
<dbReference type="InterPro" id="IPR019786">
    <property type="entry name" value="Zinc_finger_PHD-type_CS"/>
</dbReference>
<dbReference type="PANTHER" id="PTHR12628">
    <property type="entry name" value="POLYCOMB-LIKE TRANSCRIPTION FACTOR"/>
    <property type="match status" value="1"/>
</dbReference>
<keyword evidence="2" id="KW-0479">Metal-binding</keyword>
<evidence type="ECO:0000256" key="2">
    <source>
        <dbReference type="ARBA" id="ARBA00022723"/>
    </source>
</evidence>
<feature type="region of interest" description="Disordered" evidence="7">
    <location>
        <begin position="101"/>
        <end position="228"/>
    </location>
</feature>
<evidence type="ECO:0000313" key="9">
    <source>
        <dbReference type="EMBL" id="KAF2085039.1"/>
    </source>
</evidence>
<dbReference type="InterPro" id="IPR019787">
    <property type="entry name" value="Znf_PHD-finger"/>
</dbReference>
<dbReference type="CDD" id="cd15502">
    <property type="entry name" value="PHD_Phf1p_Phf2p_like"/>
    <property type="match status" value="1"/>
</dbReference>
<organism evidence="9 10">
    <name type="scientific">Saccharata proteae CBS 121410</name>
    <dbReference type="NCBI Taxonomy" id="1314787"/>
    <lineage>
        <taxon>Eukaryota</taxon>
        <taxon>Fungi</taxon>
        <taxon>Dikarya</taxon>
        <taxon>Ascomycota</taxon>
        <taxon>Pezizomycotina</taxon>
        <taxon>Dothideomycetes</taxon>
        <taxon>Dothideomycetes incertae sedis</taxon>
        <taxon>Botryosphaeriales</taxon>
        <taxon>Saccharataceae</taxon>
        <taxon>Saccharata</taxon>
    </lineage>
</organism>
<dbReference type="SMART" id="SM00249">
    <property type="entry name" value="PHD"/>
    <property type="match status" value="1"/>
</dbReference>
<protein>
    <recommendedName>
        <fullName evidence="8">PHD-type domain-containing protein</fullName>
    </recommendedName>
</protein>
<sequence>MSSDRQSTALPATNGSSAAAAPPSSASTTAANNQSNAPAKPKSSSLAPSAASPAPMSAPQFPGFSASTEEILRRVSANASASAHAGTPGWEAAREQVLKSMVTSDKIATPPPIISGSSRKGRGNLKVAPPRLEGAADSSATPVSAASPAANRGKGSGRGRGKSGKAAKGAKRKRDADSPDSEDDSDISSSYTPLPTKTKSGRSVNKPTQFVPVLPSPTSATKKKKPLRRPTETSVCKVCLRGHSPAMNMIVFCDSCNTGFHQYCHDPPIEREVIQIAAKEWHCSRCRAPRAKQLDDAVPKVTELVAGEDLSIEEKRAYFMTLSTAKLTELLLHATSILPSLPVFAPNSRNLIPTNSTSNDAVRASNPPQQVAGQSSTTNGNIGPAASTDSMDITTSSTTQPQQIPQAPATDQSQTPRQPSAPGEPSMIPVAEEQDPDPYDGYDSDPPAHYPKPGNGLARTLRPESDDLQWLVDDNLEVFSHVYNNEGLNGFGMDTAMDAAETGATAGP</sequence>
<dbReference type="Pfam" id="PF00628">
    <property type="entry name" value="PHD"/>
    <property type="match status" value="1"/>
</dbReference>
<feature type="compositionally biased region" description="Low complexity" evidence="7">
    <location>
        <begin position="387"/>
        <end position="412"/>
    </location>
</feature>
<gene>
    <name evidence="9" type="ORF">K490DRAFT_68239</name>
</gene>
<name>A0A9P4HS81_9PEZI</name>
<keyword evidence="4" id="KW-0862">Zinc</keyword>
<dbReference type="GO" id="GO:0005634">
    <property type="term" value="C:nucleus"/>
    <property type="evidence" value="ECO:0007669"/>
    <property type="project" value="UniProtKB-SubCell"/>
</dbReference>
<keyword evidence="10" id="KW-1185">Reference proteome</keyword>
<keyword evidence="3 6" id="KW-0863">Zinc-finger</keyword>
<dbReference type="GO" id="GO:0003677">
    <property type="term" value="F:DNA binding"/>
    <property type="evidence" value="ECO:0007669"/>
    <property type="project" value="TreeGrafter"/>
</dbReference>
<dbReference type="SUPFAM" id="SSF57903">
    <property type="entry name" value="FYVE/PHD zinc finger"/>
    <property type="match status" value="1"/>
</dbReference>
<evidence type="ECO:0000259" key="8">
    <source>
        <dbReference type="PROSITE" id="PS50016"/>
    </source>
</evidence>